<protein>
    <recommendedName>
        <fullName evidence="9">Transmembrane protein 256 homolog</fullName>
    </recommendedName>
</protein>
<evidence type="ECO:0000256" key="6">
    <source>
        <dbReference type="SAM" id="Phobius"/>
    </source>
</evidence>
<evidence type="ECO:0000256" key="5">
    <source>
        <dbReference type="ARBA" id="ARBA00023136"/>
    </source>
</evidence>
<dbReference type="InterPro" id="IPR006696">
    <property type="entry name" value="DUF423"/>
</dbReference>
<accession>A0ABQ9JY47</accession>
<comment type="subcellular location">
    <subcellularLocation>
        <location evidence="1">Membrane</location>
        <topology evidence="1">Multi-pass membrane protein</topology>
    </subcellularLocation>
</comment>
<evidence type="ECO:0000313" key="7">
    <source>
        <dbReference type="EMBL" id="KAJ8982509.1"/>
    </source>
</evidence>
<dbReference type="PANTHER" id="PTHR43461">
    <property type="entry name" value="TRANSMEMBRANE PROTEIN 256"/>
    <property type="match status" value="1"/>
</dbReference>
<comment type="caution">
    <text evidence="7">The sequence shown here is derived from an EMBL/GenBank/DDBJ whole genome shotgun (WGS) entry which is preliminary data.</text>
</comment>
<proteinExistence type="inferred from homology"/>
<dbReference type="Proteomes" id="UP001162164">
    <property type="component" value="Unassembled WGS sequence"/>
</dbReference>
<reference evidence="7" key="1">
    <citation type="journal article" date="2023" name="Insect Mol. Biol.">
        <title>Genome sequencing provides insights into the evolution of gene families encoding plant cell wall-degrading enzymes in longhorned beetles.</title>
        <authorList>
            <person name="Shin N.R."/>
            <person name="Okamura Y."/>
            <person name="Kirsch R."/>
            <person name="Pauchet Y."/>
        </authorList>
    </citation>
    <scope>NUCLEOTIDE SEQUENCE</scope>
    <source>
        <strain evidence="7">MMC_N1</strain>
    </source>
</reference>
<dbReference type="Pfam" id="PF04241">
    <property type="entry name" value="DUF423"/>
    <property type="match status" value="1"/>
</dbReference>
<feature type="transmembrane region" description="Helical" evidence="6">
    <location>
        <begin position="54"/>
        <end position="73"/>
    </location>
</feature>
<evidence type="ECO:0000256" key="4">
    <source>
        <dbReference type="ARBA" id="ARBA00022989"/>
    </source>
</evidence>
<evidence type="ECO:0000313" key="8">
    <source>
        <dbReference type="Proteomes" id="UP001162164"/>
    </source>
</evidence>
<evidence type="ECO:0000256" key="2">
    <source>
        <dbReference type="ARBA" id="ARBA00006208"/>
    </source>
</evidence>
<evidence type="ECO:0000256" key="1">
    <source>
        <dbReference type="ARBA" id="ARBA00004141"/>
    </source>
</evidence>
<keyword evidence="5 6" id="KW-0472">Membrane</keyword>
<keyword evidence="3 6" id="KW-0812">Transmembrane</keyword>
<evidence type="ECO:0008006" key="9">
    <source>
        <dbReference type="Google" id="ProtNLM"/>
    </source>
</evidence>
<feature type="transmembrane region" description="Helical" evidence="6">
    <location>
        <begin position="115"/>
        <end position="135"/>
    </location>
</feature>
<name>A0ABQ9JY47_9CUCU</name>
<dbReference type="EMBL" id="JAPWTJ010000119">
    <property type="protein sequence ID" value="KAJ8982509.1"/>
    <property type="molecule type" value="Genomic_DNA"/>
</dbReference>
<dbReference type="PANTHER" id="PTHR43461:SF1">
    <property type="entry name" value="TRANSMEMBRANE PROTEIN 256"/>
    <property type="match status" value="1"/>
</dbReference>
<comment type="similarity">
    <text evidence="2">Belongs to the TMEM256 family.</text>
</comment>
<organism evidence="7 8">
    <name type="scientific">Molorchus minor</name>
    <dbReference type="NCBI Taxonomy" id="1323400"/>
    <lineage>
        <taxon>Eukaryota</taxon>
        <taxon>Metazoa</taxon>
        <taxon>Ecdysozoa</taxon>
        <taxon>Arthropoda</taxon>
        <taxon>Hexapoda</taxon>
        <taxon>Insecta</taxon>
        <taxon>Pterygota</taxon>
        <taxon>Neoptera</taxon>
        <taxon>Endopterygota</taxon>
        <taxon>Coleoptera</taxon>
        <taxon>Polyphaga</taxon>
        <taxon>Cucujiformia</taxon>
        <taxon>Chrysomeloidea</taxon>
        <taxon>Cerambycidae</taxon>
        <taxon>Lamiinae</taxon>
        <taxon>Monochamini</taxon>
        <taxon>Molorchus</taxon>
    </lineage>
</organism>
<sequence>MGIHEFVNFVVYDNPLSKSVTSLIKGSAPVISPSVTVITEKTPLWKLASENGPFIRIAGLMGATAVALGAYGAHRSYPKDRAQELKPIFDTANRYHFFHSLAILGVPLCRNPRMAGILIISGTLLFSGTCYYHAFTGEKQIWKTCPYWRYNFDCWMASDGYLICTVMCPCMFGKG</sequence>
<gene>
    <name evidence="7" type="ORF">NQ317_018550</name>
</gene>
<evidence type="ECO:0000256" key="3">
    <source>
        <dbReference type="ARBA" id="ARBA00022692"/>
    </source>
</evidence>
<keyword evidence="4 6" id="KW-1133">Transmembrane helix</keyword>
<keyword evidence="8" id="KW-1185">Reference proteome</keyword>